<sequence length="310" mass="35064">MLRYELLPGFLLLQISASLDIDDLLNFMDTSWYVCESVKTVFQQYEFMQICDEEAGNFLQEKECHSSRKHAFKPHALKSLLQLCSQLKSVLIAVKSPLPSASHCYPMDRYQLCIPGQAASFLFGANMYTRGGYIGKFFSMANELFSSSTCSLKSVTVSIDLLVESFASLRSPCPVEDLRYAITHLAGRPFDVCIQIGFCSYSYDDGDVNVRCMLLNAMSKLRAEMEQLRDCRAQIEYDIDEGYVDLTVEKSNVEYSFAVFYYNADIGLTALDTEESNMNDSIYDCTAIEDTFEVPRPIECADSLIHHVVI</sequence>
<dbReference type="Proteomes" id="UP001201812">
    <property type="component" value="Unassembled WGS sequence"/>
</dbReference>
<proteinExistence type="predicted"/>
<protein>
    <submittedName>
        <fullName evidence="1">Uncharacterized protein</fullName>
    </submittedName>
</protein>
<organism evidence="1 2">
    <name type="scientific">Ditylenchus destructor</name>
    <dbReference type="NCBI Taxonomy" id="166010"/>
    <lineage>
        <taxon>Eukaryota</taxon>
        <taxon>Metazoa</taxon>
        <taxon>Ecdysozoa</taxon>
        <taxon>Nematoda</taxon>
        <taxon>Chromadorea</taxon>
        <taxon>Rhabditida</taxon>
        <taxon>Tylenchina</taxon>
        <taxon>Tylenchomorpha</taxon>
        <taxon>Sphaerularioidea</taxon>
        <taxon>Anguinidae</taxon>
        <taxon>Anguininae</taxon>
        <taxon>Ditylenchus</taxon>
    </lineage>
</organism>
<reference evidence="1" key="1">
    <citation type="submission" date="2022-01" db="EMBL/GenBank/DDBJ databases">
        <title>Genome Sequence Resource for Two Populations of Ditylenchus destructor, the Migratory Endoparasitic Phytonematode.</title>
        <authorList>
            <person name="Zhang H."/>
            <person name="Lin R."/>
            <person name="Xie B."/>
        </authorList>
    </citation>
    <scope>NUCLEOTIDE SEQUENCE</scope>
    <source>
        <strain evidence="1">BazhouSP</strain>
    </source>
</reference>
<comment type="caution">
    <text evidence="1">The sequence shown here is derived from an EMBL/GenBank/DDBJ whole genome shotgun (WGS) entry which is preliminary data.</text>
</comment>
<keyword evidence="2" id="KW-1185">Reference proteome</keyword>
<name>A0AAD4R7B3_9BILA</name>
<dbReference type="AlphaFoldDB" id="A0AAD4R7B3"/>
<evidence type="ECO:0000313" key="2">
    <source>
        <dbReference type="Proteomes" id="UP001201812"/>
    </source>
</evidence>
<evidence type="ECO:0000313" key="1">
    <source>
        <dbReference type="EMBL" id="KAI1720804.1"/>
    </source>
</evidence>
<accession>A0AAD4R7B3</accession>
<gene>
    <name evidence="1" type="ORF">DdX_05051</name>
</gene>
<dbReference type="EMBL" id="JAKKPZ010000005">
    <property type="protein sequence ID" value="KAI1720804.1"/>
    <property type="molecule type" value="Genomic_DNA"/>
</dbReference>